<dbReference type="GO" id="GO:0005834">
    <property type="term" value="C:heterotrimeric G-protein complex"/>
    <property type="evidence" value="ECO:0007669"/>
    <property type="project" value="TreeGrafter"/>
</dbReference>
<dbReference type="Proteomes" id="UP000308652">
    <property type="component" value="Unassembled WGS sequence"/>
</dbReference>
<dbReference type="SUPFAM" id="SSF47895">
    <property type="entry name" value="Transducin (alpha subunit), insertion domain"/>
    <property type="match status" value="1"/>
</dbReference>
<evidence type="ECO:0000256" key="4">
    <source>
        <dbReference type="ARBA" id="ARBA00023224"/>
    </source>
</evidence>
<dbReference type="GO" id="GO:0007188">
    <property type="term" value="P:adenylate cyclase-modulating G protein-coupled receptor signaling pathway"/>
    <property type="evidence" value="ECO:0007669"/>
    <property type="project" value="TreeGrafter"/>
</dbReference>
<dbReference type="FunFam" id="3.40.50.300:FF:000692">
    <property type="entry name" value="Guanine nucleotide-binding protein subunit alpha"/>
    <property type="match status" value="1"/>
</dbReference>
<evidence type="ECO:0000256" key="6">
    <source>
        <dbReference type="PIRSR" id="PIRSR601019-2"/>
    </source>
</evidence>
<evidence type="ECO:0000313" key="9">
    <source>
        <dbReference type="Proteomes" id="UP000308652"/>
    </source>
</evidence>
<feature type="binding site" evidence="5">
    <location>
        <begin position="534"/>
        <end position="537"/>
    </location>
    <ligand>
        <name>GTP</name>
        <dbReference type="ChEBI" id="CHEBI:37565"/>
    </ligand>
</feature>
<dbReference type="InterPro" id="IPR027417">
    <property type="entry name" value="P-loop_NTPase"/>
</dbReference>
<dbReference type="Gene3D" id="3.40.50.300">
    <property type="entry name" value="P-loop containing nucleotide triphosphate hydrolases"/>
    <property type="match status" value="2"/>
</dbReference>
<feature type="binding site" evidence="6">
    <location>
        <position position="429"/>
    </location>
    <ligand>
        <name>Mg(2+)</name>
        <dbReference type="ChEBI" id="CHEBI:18420"/>
    </ligand>
</feature>
<reference evidence="8 9" key="1">
    <citation type="journal article" date="2019" name="Nat. Ecol. Evol.">
        <title>Megaphylogeny resolves global patterns of mushroom evolution.</title>
        <authorList>
            <person name="Varga T."/>
            <person name="Krizsan K."/>
            <person name="Foldi C."/>
            <person name="Dima B."/>
            <person name="Sanchez-Garcia M."/>
            <person name="Sanchez-Ramirez S."/>
            <person name="Szollosi G.J."/>
            <person name="Szarkandi J.G."/>
            <person name="Papp V."/>
            <person name="Albert L."/>
            <person name="Andreopoulos W."/>
            <person name="Angelini C."/>
            <person name="Antonin V."/>
            <person name="Barry K.W."/>
            <person name="Bougher N.L."/>
            <person name="Buchanan P."/>
            <person name="Buyck B."/>
            <person name="Bense V."/>
            <person name="Catcheside P."/>
            <person name="Chovatia M."/>
            <person name="Cooper J."/>
            <person name="Damon W."/>
            <person name="Desjardin D."/>
            <person name="Finy P."/>
            <person name="Geml J."/>
            <person name="Haridas S."/>
            <person name="Hughes K."/>
            <person name="Justo A."/>
            <person name="Karasinski D."/>
            <person name="Kautmanova I."/>
            <person name="Kiss B."/>
            <person name="Kocsube S."/>
            <person name="Kotiranta H."/>
            <person name="LaButti K.M."/>
            <person name="Lechner B.E."/>
            <person name="Liimatainen K."/>
            <person name="Lipzen A."/>
            <person name="Lukacs Z."/>
            <person name="Mihaltcheva S."/>
            <person name="Morgado L.N."/>
            <person name="Niskanen T."/>
            <person name="Noordeloos M.E."/>
            <person name="Ohm R.A."/>
            <person name="Ortiz-Santana B."/>
            <person name="Ovrebo C."/>
            <person name="Racz N."/>
            <person name="Riley R."/>
            <person name="Savchenko A."/>
            <person name="Shiryaev A."/>
            <person name="Soop K."/>
            <person name="Spirin V."/>
            <person name="Szebenyi C."/>
            <person name="Tomsovsky M."/>
            <person name="Tulloss R.E."/>
            <person name="Uehling J."/>
            <person name="Grigoriev I.V."/>
            <person name="Vagvolgyi C."/>
            <person name="Papp T."/>
            <person name="Martin F.M."/>
            <person name="Miettinen O."/>
            <person name="Hibbett D.S."/>
            <person name="Nagy L.G."/>
        </authorList>
    </citation>
    <scope>NUCLEOTIDE SEQUENCE [LARGE SCALE GENOMIC DNA]</scope>
    <source>
        <strain evidence="8 9">CBS 166.37</strain>
    </source>
</reference>
<dbReference type="SMART" id="SM00275">
    <property type="entry name" value="G_alpha"/>
    <property type="match status" value="1"/>
</dbReference>
<dbReference type="PROSITE" id="PS51882">
    <property type="entry name" value="G_ALPHA"/>
    <property type="match status" value="1"/>
</dbReference>
<organism evidence="8 9">
    <name type="scientific">Crucibulum laeve</name>
    <dbReference type="NCBI Taxonomy" id="68775"/>
    <lineage>
        <taxon>Eukaryota</taxon>
        <taxon>Fungi</taxon>
        <taxon>Dikarya</taxon>
        <taxon>Basidiomycota</taxon>
        <taxon>Agaricomycotina</taxon>
        <taxon>Agaricomycetes</taxon>
        <taxon>Agaricomycetidae</taxon>
        <taxon>Agaricales</taxon>
        <taxon>Agaricineae</taxon>
        <taxon>Nidulariaceae</taxon>
        <taxon>Crucibulum</taxon>
    </lineage>
</organism>
<dbReference type="Pfam" id="PF00503">
    <property type="entry name" value="G-alpha"/>
    <property type="match status" value="2"/>
</dbReference>
<feature type="region of interest" description="Disordered" evidence="7">
    <location>
        <begin position="322"/>
        <end position="354"/>
    </location>
</feature>
<evidence type="ECO:0000256" key="1">
    <source>
        <dbReference type="ARBA" id="ARBA00022723"/>
    </source>
</evidence>
<dbReference type="EMBL" id="ML213601">
    <property type="protein sequence ID" value="TFK38865.1"/>
    <property type="molecule type" value="Genomic_DNA"/>
</dbReference>
<evidence type="ECO:0000256" key="5">
    <source>
        <dbReference type="PIRSR" id="PIRSR601019-1"/>
    </source>
</evidence>
<accession>A0A5C3M1K9</accession>
<keyword evidence="2 5" id="KW-0547">Nucleotide-binding</keyword>
<evidence type="ECO:0000256" key="2">
    <source>
        <dbReference type="ARBA" id="ARBA00022741"/>
    </source>
</evidence>
<gene>
    <name evidence="8" type="ORF">BDQ12DRAFT_82999</name>
</gene>
<dbReference type="PANTHER" id="PTHR10218:SF360">
    <property type="entry name" value="GUANINE NUCLEOTIDE-BINDING PROTEIN SUBUNIT ALPHA HOMOLOG"/>
    <property type="match status" value="1"/>
</dbReference>
<evidence type="ECO:0000313" key="8">
    <source>
        <dbReference type="EMBL" id="TFK38865.1"/>
    </source>
</evidence>
<dbReference type="GO" id="GO:0003924">
    <property type="term" value="F:GTPase activity"/>
    <property type="evidence" value="ECO:0007669"/>
    <property type="project" value="InterPro"/>
</dbReference>
<feature type="compositionally biased region" description="Basic and acidic residues" evidence="7">
    <location>
        <begin position="21"/>
        <end position="38"/>
    </location>
</feature>
<sequence>MGMPEPDPFSSLLLPPANETAEEKALREQHELEAQRTSDRIDEQIKLERAALKKQKGIVRVLLLGQSESGKSTTLKNFRLKYARTAWKQERNSWRSVIQLNLLRSVNTILDVLQAEMDGEPVDRPTTSTSSDLVAEGEDVDGVEAAMSVEDKHAEESEESDAGVGLEGMGLEGMISIGNEDAAQARMGKSGAGTPNTSPSPTSASPSTLLSSPLLSASTAPTSPNPNSPVALPSDGPLTSHHQLLKLRLGPLRRVEMDLRRRLGAGAEEDYGVTPLGTVTNTQVTSASNNVGAGTGTLVAKRSRPEFGVREWKDALVNGQQGATYHGRGSQHGHGRASELGHGSQVGHESRQVVEAGERGDVDEATEVIASCREDMKALWMDPIVRDVLKKRRMRLEDSAGFFLDDLERIATRTYEPSDDDVVRARLRTLGVQEHRIQFDQSVGQNQFFSSTLGQDFGKEWILYDVGGSRTIRHAWLPYFDNVNAIIFLAPISCFDERLLEDSRVNRLEDSFLLWRAVCTSKLLAKTTMILFLNKCDLLKRKLKSGILVKNYLPSFGDRTNDAPTVVRYLREKFRDILKQHSPEPRVSYFYPTSVTDTKATATTLKTVRDSILREHLKSADFV</sequence>
<feature type="region of interest" description="Disordered" evidence="7">
    <location>
        <begin position="184"/>
        <end position="237"/>
    </location>
</feature>
<name>A0A5C3M1K9_9AGAR</name>
<feature type="binding site" evidence="5">
    <location>
        <begin position="398"/>
        <end position="399"/>
    </location>
    <ligand>
        <name>GTP</name>
        <dbReference type="ChEBI" id="CHEBI:37565"/>
    </ligand>
</feature>
<dbReference type="AlphaFoldDB" id="A0A5C3M1K9"/>
<dbReference type="GO" id="GO:0031683">
    <property type="term" value="F:G-protein beta/gamma-subunit complex binding"/>
    <property type="evidence" value="ECO:0007669"/>
    <property type="project" value="InterPro"/>
</dbReference>
<evidence type="ECO:0000256" key="3">
    <source>
        <dbReference type="ARBA" id="ARBA00023134"/>
    </source>
</evidence>
<dbReference type="Gene3D" id="1.10.400.10">
    <property type="entry name" value="GI Alpha 1, domain 2-like"/>
    <property type="match status" value="1"/>
</dbReference>
<keyword evidence="4" id="KW-0807">Transducer</keyword>
<evidence type="ECO:0000256" key="7">
    <source>
        <dbReference type="SAM" id="MobiDB-lite"/>
    </source>
</evidence>
<dbReference type="GO" id="GO:0005737">
    <property type="term" value="C:cytoplasm"/>
    <property type="evidence" value="ECO:0007669"/>
    <property type="project" value="TreeGrafter"/>
</dbReference>
<protein>
    <submittedName>
        <fullName evidence="8">Guanine nucleotide binding protein, alpha subunit</fullName>
    </submittedName>
</protein>
<dbReference type="InterPro" id="IPR011025">
    <property type="entry name" value="GproteinA_insert"/>
</dbReference>
<dbReference type="GO" id="GO:0001664">
    <property type="term" value="F:G protein-coupled receptor binding"/>
    <property type="evidence" value="ECO:0007669"/>
    <property type="project" value="TreeGrafter"/>
</dbReference>
<dbReference type="GO" id="GO:0005525">
    <property type="term" value="F:GTP binding"/>
    <property type="evidence" value="ECO:0007669"/>
    <property type="project" value="UniProtKB-KW"/>
</dbReference>
<dbReference type="PANTHER" id="PTHR10218">
    <property type="entry name" value="GTP-BINDING PROTEIN ALPHA SUBUNIT"/>
    <property type="match status" value="1"/>
</dbReference>
<dbReference type="SUPFAM" id="SSF52540">
    <property type="entry name" value="P-loop containing nucleoside triphosphate hydrolases"/>
    <property type="match status" value="1"/>
</dbReference>
<keyword evidence="1 6" id="KW-0479">Metal-binding</keyword>
<proteinExistence type="predicted"/>
<keyword evidence="9" id="KW-1185">Reference proteome</keyword>
<dbReference type="STRING" id="68775.A0A5C3M1K9"/>
<dbReference type="GO" id="GO:0046872">
    <property type="term" value="F:metal ion binding"/>
    <property type="evidence" value="ECO:0007669"/>
    <property type="project" value="UniProtKB-KW"/>
</dbReference>
<dbReference type="OrthoDB" id="5817230at2759"/>
<keyword evidence="3 5" id="KW-0342">GTP-binding</keyword>
<feature type="region of interest" description="Disordered" evidence="7">
    <location>
        <begin position="1"/>
        <end position="38"/>
    </location>
</feature>
<feature type="compositionally biased region" description="Low complexity" evidence="7">
    <location>
        <begin position="192"/>
        <end position="222"/>
    </location>
</feature>
<dbReference type="InterPro" id="IPR001019">
    <property type="entry name" value="Gprotein_alpha_su"/>
</dbReference>
<keyword evidence="6" id="KW-0460">Magnesium</keyword>